<sequence>MQFLSQSMGWADNIMLAMAPLGIITVIISAIRVGGPSWLKAVIGRARGNLAVAEAELMSSTSKDVCELWNGEHVVRMAGKGPIREFLLVLPAQMTLGELKDKTKECFKIVMGVLVYSGFVTYYPALAFLKDGMPVAPHAYPLTAGGTLILVSGMLICSHVVESSTVETRHRVKSGKAAQVIWLQRAGTVNDQSFASYAIFADGLRSVITTKTPQILQVKAVLGTIISICGFLVQFVGLRGMHWSASIAQLGATLVMTVLRTLVRRRLAEPLLARRLSSGYEIEWLAMPPPGKNLNRQCLTTRAGISLGY</sequence>
<keyword evidence="1" id="KW-0812">Transmembrane</keyword>
<feature type="transmembrane region" description="Helical" evidence="1">
    <location>
        <begin position="220"/>
        <end position="237"/>
    </location>
</feature>
<dbReference type="EMBL" id="JAULSN010000003">
    <property type="protein sequence ID" value="KAK3376271.1"/>
    <property type="molecule type" value="Genomic_DNA"/>
</dbReference>
<organism evidence="2 3">
    <name type="scientific">Lasiosphaeria ovina</name>
    <dbReference type="NCBI Taxonomy" id="92902"/>
    <lineage>
        <taxon>Eukaryota</taxon>
        <taxon>Fungi</taxon>
        <taxon>Dikarya</taxon>
        <taxon>Ascomycota</taxon>
        <taxon>Pezizomycotina</taxon>
        <taxon>Sordariomycetes</taxon>
        <taxon>Sordariomycetidae</taxon>
        <taxon>Sordariales</taxon>
        <taxon>Lasiosphaeriaceae</taxon>
        <taxon>Lasiosphaeria</taxon>
    </lineage>
</organism>
<keyword evidence="1" id="KW-1133">Transmembrane helix</keyword>
<name>A0AAE0N9Z9_9PEZI</name>
<evidence type="ECO:0000256" key="1">
    <source>
        <dbReference type="SAM" id="Phobius"/>
    </source>
</evidence>
<feature type="transmembrane region" description="Helical" evidence="1">
    <location>
        <begin position="14"/>
        <end position="35"/>
    </location>
</feature>
<keyword evidence="1" id="KW-0472">Membrane</keyword>
<protein>
    <submittedName>
        <fullName evidence="2">Uncharacterized protein</fullName>
    </submittedName>
</protein>
<feature type="transmembrane region" description="Helical" evidence="1">
    <location>
        <begin position="243"/>
        <end position="263"/>
    </location>
</feature>
<reference evidence="2" key="2">
    <citation type="submission" date="2023-06" db="EMBL/GenBank/DDBJ databases">
        <authorList>
            <consortium name="Lawrence Berkeley National Laboratory"/>
            <person name="Haridas S."/>
            <person name="Hensen N."/>
            <person name="Bonometti L."/>
            <person name="Westerberg I."/>
            <person name="Brannstrom I.O."/>
            <person name="Guillou S."/>
            <person name="Cros-Aarteil S."/>
            <person name="Calhoun S."/>
            <person name="Kuo A."/>
            <person name="Mondo S."/>
            <person name="Pangilinan J."/>
            <person name="Riley R."/>
            <person name="Labutti K."/>
            <person name="Andreopoulos B."/>
            <person name="Lipzen A."/>
            <person name="Chen C."/>
            <person name="Yanf M."/>
            <person name="Daum C."/>
            <person name="Ng V."/>
            <person name="Clum A."/>
            <person name="Steindorff A."/>
            <person name="Ohm R."/>
            <person name="Martin F."/>
            <person name="Silar P."/>
            <person name="Natvig D."/>
            <person name="Lalanne C."/>
            <person name="Gautier V."/>
            <person name="Ament-Velasquez S.L."/>
            <person name="Kruys A."/>
            <person name="Hutchinson M.I."/>
            <person name="Powell A.J."/>
            <person name="Barry K."/>
            <person name="Miller A.N."/>
            <person name="Grigoriev I.V."/>
            <person name="Debuchy R."/>
            <person name="Gladieux P."/>
            <person name="Thoren M.H."/>
            <person name="Johannesson H."/>
        </authorList>
    </citation>
    <scope>NUCLEOTIDE SEQUENCE</scope>
    <source>
        <strain evidence="2">CBS 958.72</strain>
    </source>
</reference>
<accession>A0AAE0N9Z9</accession>
<feature type="transmembrane region" description="Helical" evidence="1">
    <location>
        <begin position="140"/>
        <end position="161"/>
    </location>
</feature>
<evidence type="ECO:0000313" key="3">
    <source>
        <dbReference type="Proteomes" id="UP001287356"/>
    </source>
</evidence>
<feature type="transmembrane region" description="Helical" evidence="1">
    <location>
        <begin position="109"/>
        <end position="128"/>
    </location>
</feature>
<reference evidence="2" key="1">
    <citation type="journal article" date="2023" name="Mol. Phylogenet. Evol.">
        <title>Genome-scale phylogeny and comparative genomics of the fungal order Sordariales.</title>
        <authorList>
            <person name="Hensen N."/>
            <person name="Bonometti L."/>
            <person name="Westerberg I."/>
            <person name="Brannstrom I.O."/>
            <person name="Guillou S."/>
            <person name="Cros-Aarteil S."/>
            <person name="Calhoun S."/>
            <person name="Haridas S."/>
            <person name="Kuo A."/>
            <person name="Mondo S."/>
            <person name="Pangilinan J."/>
            <person name="Riley R."/>
            <person name="LaButti K."/>
            <person name="Andreopoulos B."/>
            <person name="Lipzen A."/>
            <person name="Chen C."/>
            <person name="Yan M."/>
            <person name="Daum C."/>
            <person name="Ng V."/>
            <person name="Clum A."/>
            <person name="Steindorff A."/>
            <person name="Ohm R.A."/>
            <person name="Martin F."/>
            <person name="Silar P."/>
            <person name="Natvig D.O."/>
            <person name="Lalanne C."/>
            <person name="Gautier V."/>
            <person name="Ament-Velasquez S.L."/>
            <person name="Kruys A."/>
            <person name="Hutchinson M.I."/>
            <person name="Powell A.J."/>
            <person name="Barry K."/>
            <person name="Miller A.N."/>
            <person name="Grigoriev I.V."/>
            <person name="Debuchy R."/>
            <person name="Gladieux P."/>
            <person name="Hiltunen Thoren M."/>
            <person name="Johannesson H."/>
        </authorList>
    </citation>
    <scope>NUCLEOTIDE SEQUENCE</scope>
    <source>
        <strain evidence="2">CBS 958.72</strain>
    </source>
</reference>
<dbReference type="Proteomes" id="UP001287356">
    <property type="component" value="Unassembled WGS sequence"/>
</dbReference>
<dbReference type="AlphaFoldDB" id="A0AAE0N9Z9"/>
<comment type="caution">
    <text evidence="2">The sequence shown here is derived from an EMBL/GenBank/DDBJ whole genome shotgun (WGS) entry which is preliminary data.</text>
</comment>
<gene>
    <name evidence="2" type="ORF">B0T24DRAFT_648286</name>
</gene>
<proteinExistence type="predicted"/>
<evidence type="ECO:0000313" key="2">
    <source>
        <dbReference type="EMBL" id="KAK3376271.1"/>
    </source>
</evidence>
<keyword evidence="3" id="KW-1185">Reference proteome</keyword>